<feature type="domain" description="SLH" evidence="2">
    <location>
        <begin position="65"/>
        <end position="128"/>
    </location>
</feature>
<evidence type="ECO:0000313" key="4">
    <source>
        <dbReference type="Proteomes" id="UP001597343"/>
    </source>
</evidence>
<dbReference type="Proteomes" id="UP001597343">
    <property type="component" value="Unassembled WGS sequence"/>
</dbReference>
<accession>A0ABW4ZT54</accession>
<name>A0ABW4ZT54_9BACL</name>
<protein>
    <submittedName>
        <fullName evidence="3">S-layer homology domain-containing protein</fullName>
    </submittedName>
</protein>
<comment type="caution">
    <text evidence="3">The sequence shown here is derived from an EMBL/GenBank/DDBJ whole genome shotgun (WGS) entry which is preliminary data.</text>
</comment>
<evidence type="ECO:0000259" key="2">
    <source>
        <dbReference type="PROSITE" id="PS51272"/>
    </source>
</evidence>
<keyword evidence="4" id="KW-1185">Reference proteome</keyword>
<keyword evidence="1" id="KW-0732">Signal</keyword>
<sequence length="322" mass="34564">MSKAKHSIAWLLAAGLVLSSQSAWAMVGAPKVKSSDQMVITVFDPDGKTPGGSMINDPDLHTIQIKAPQLQDLDGHWSQHSLQQLLKAGVLTRGELGVFKPNEQIKKKEFVSWVGRLLGKKETALETSEGVTRLEAAVWLADLLPAMNTGINGANLKYPFTDTAGISQEEQSSIHYLYQLGIMIGDGQGRFSPQAKLTRAEAAVLLDKVLSRANQLAKPAKYDVLKGTLPETVHTLVQENKTEAGVYTVDEEGVRYIVVAGGSMPNPGYSIEVTSLSESDGAVFVGTKVNAPTPGSINPEMIAYPVLVLKTAASTKPVFLLN</sequence>
<organism evidence="3 4">
    <name type="scientific">Tumebacillus lipolyticus</name>
    <dbReference type="NCBI Taxonomy" id="1280370"/>
    <lineage>
        <taxon>Bacteria</taxon>
        <taxon>Bacillati</taxon>
        <taxon>Bacillota</taxon>
        <taxon>Bacilli</taxon>
        <taxon>Bacillales</taxon>
        <taxon>Alicyclobacillaceae</taxon>
        <taxon>Tumebacillus</taxon>
    </lineage>
</organism>
<evidence type="ECO:0000313" key="3">
    <source>
        <dbReference type="EMBL" id="MFD2168628.1"/>
    </source>
</evidence>
<proteinExistence type="predicted"/>
<feature type="signal peptide" evidence="1">
    <location>
        <begin position="1"/>
        <end position="25"/>
    </location>
</feature>
<dbReference type="Pfam" id="PF00395">
    <property type="entry name" value="SLH"/>
    <property type="match status" value="2"/>
</dbReference>
<feature type="chain" id="PRO_5046204700" evidence="1">
    <location>
        <begin position="26"/>
        <end position="322"/>
    </location>
</feature>
<dbReference type="PANTHER" id="PTHR43308">
    <property type="entry name" value="OUTER MEMBRANE PROTEIN ALPHA-RELATED"/>
    <property type="match status" value="1"/>
</dbReference>
<gene>
    <name evidence="3" type="ORF">ACFSOY_01165</name>
</gene>
<reference evidence="4" key="1">
    <citation type="journal article" date="2019" name="Int. J. Syst. Evol. Microbiol.">
        <title>The Global Catalogue of Microorganisms (GCM) 10K type strain sequencing project: providing services to taxonomists for standard genome sequencing and annotation.</title>
        <authorList>
            <consortium name="The Broad Institute Genomics Platform"/>
            <consortium name="The Broad Institute Genome Sequencing Center for Infectious Disease"/>
            <person name="Wu L."/>
            <person name="Ma J."/>
        </authorList>
    </citation>
    <scope>NUCLEOTIDE SEQUENCE [LARGE SCALE GENOMIC DNA]</scope>
    <source>
        <strain evidence="4">CGMCC 1.13574</strain>
    </source>
</reference>
<dbReference type="Pfam" id="PF14343">
    <property type="entry name" value="PrcB_C"/>
    <property type="match status" value="1"/>
</dbReference>
<evidence type="ECO:0000256" key="1">
    <source>
        <dbReference type="SAM" id="SignalP"/>
    </source>
</evidence>
<dbReference type="InterPro" id="IPR025748">
    <property type="entry name" value="PrcB_C_dom"/>
</dbReference>
<dbReference type="RefSeq" id="WP_386043509.1">
    <property type="nucleotide sequence ID" value="NZ_JBHUIO010000002.1"/>
</dbReference>
<dbReference type="PROSITE" id="PS51272">
    <property type="entry name" value="SLH"/>
    <property type="match status" value="2"/>
</dbReference>
<dbReference type="InterPro" id="IPR001119">
    <property type="entry name" value="SLH_dom"/>
</dbReference>
<dbReference type="InterPro" id="IPR051465">
    <property type="entry name" value="Cell_Envelope_Struct_Comp"/>
</dbReference>
<dbReference type="EMBL" id="JBHUIO010000002">
    <property type="protein sequence ID" value="MFD2168628.1"/>
    <property type="molecule type" value="Genomic_DNA"/>
</dbReference>
<feature type="domain" description="SLH" evidence="2">
    <location>
        <begin position="157"/>
        <end position="220"/>
    </location>
</feature>